<proteinExistence type="predicted"/>
<dbReference type="EMBL" id="CAJOBJ010333703">
    <property type="protein sequence ID" value="CAF5186158.1"/>
    <property type="molecule type" value="Genomic_DNA"/>
</dbReference>
<protein>
    <submittedName>
        <fullName evidence="2">Uncharacterized protein</fullName>
    </submittedName>
</protein>
<evidence type="ECO:0000313" key="3">
    <source>
        <dbReference type="Proteomes" id="UP000681720"/>
    </source>
</evidence>
<sequence>KIRYIDEEGIEHLDLANIDRRDNLGTSSSSKASRLHLTDPGLLLLKTTPLNTSDRSILPTTNGTTRQSVDSLLNSSNSNTTKTAAPITTTNLNTMKTFSVSDSEINYKFLEEIEEAQGSSAYINRSGTINFGVVLAGIHAVICKEHHLKVCELVMNILDVLLGLAVISSSEDDMHKKQLLAVGNSGTAGEDRVDEQMEEWLKQINAKEEEKFQLAVDITLRSEKVNVSQPIIILQRLTEQMNCEISKSKDVCYI</sequence>
<accession>A0A8S3HNH5</accession>
<evidence type="ECO:0000313" key="2">
    <source>
        <dbReference type="EMBL" id="CAF5186158.1"/>
    </source>
</evidence>
<reference evidence="2" key="1">
    <citation type="submission" date="2021-02" db="EMBL/GenBank/DDBJ databases">
        <authorList>
            <person name="Nowell W R."/>
        </authorList>
    </citation>
    <scope>NUCLEOTIDE SEQUENCE</scope>
</reference>
<feature type="region of interest" description="Disordered" evidence="1">
    <location>
        <begin position="54"/>
        <end position="84"/>
    </location>
</feature>
<dbReference type="GO" id="GO:0034703">
    <property type="term" value="C:cation channel complex"/>
    <property type="evidence" value="ECO:0007669"/>
    <property type="project" value="TreeGrafter"/>
</dbReference>
<feature type="non-terminal residue" evidence="2">
    <location>
        <position position="1"/>
    </location>
</feature>
<evidence type="ECO:0000256" key="1">
    <source>
        <dbReference type="SAM" id="MobiDB-lite"/>
    </source>
</evidence>
<organism evidence="2 3">
    <name type="scientific">Rotaria magnacalcarata</name>
    <dbReference type="NCBI Taxonomy" id="392030"/>
    <lineage>
        <taxon>Eukaryota</taxon>
        <taxon>Metazoa</taxon>
        <taxon>Spiralia</taxon>
        <taxon>Gnathifera</taxon>
        <taxon>Rotifera</taxon>
        <taxon>Eurotatoria</taxon>
        <taxon>Bdelloidea</taxon>
        <taxon>Philodinida</taxon>
        <taxon>Philodinidae</taxon>
        <taxon>Rotaria</taxon>
    </lineage>
</organism>
<dbReference type="AlphaFoldDB" id="A0A8S3HNH5"/>
<comment type="caution">
    <text evidence="2">The sequence shown here is derived from an EMBL/GenBank/DDBJ whole genome shotgun (WGS) entry which is preliminary data.</text>
</comment>
<gene>
    <name evidence="2" type="ORF">GIL414_LOCUS71157</name>
</gene>
<dbReference type="GO" id="GO:0055080">
    <property type="term" value="P:monoatomic cation homeostasis"/>
    <property type="evidence" value="ECO:0007669"/>
    <property type="project" value="TreeGrafter"/>
</dbReference>
<name>A0A8S3HNH5_9BILA</name>
<dbReference type="PANTHER" id="PTHR31781:SF1">
    <property type="entry name" value="PROTEIN UNC-80 HOMOLOG"/>
    <property type="match status" value="1"/>
</dbReference>
<dbReference type="PANTHER" id="PTHR31781">
    <property type="entry name" value="UNC80"/>
    <property type="match status" value="1"/>
</dbReference>
<dbReference type="GO" id="GO:0030424">
    <property type="term" value="C:axon"/>
    <property type="evidence" value="ECO:0007669"/>
    <property type="project" value="TreeGrafter"/>
</dbReference>
<feature type="compositionally biased region" description="Polar residues" evidence="1">
    <location>
        <begin position="54"/>
        <end position="70"/>
    </location>
</feature>
<dbReference type="GO" id="GO:0005261">
    <property type="term" value="F:monoatomic cation channel activity"/>
    <property type="evidence" value="ECO:0007669"/>
    <property type="project" value="TreeGrafter"/>
</dbReference>
<feature type="compositionally biased region" description="Low complexity" evidence="1">
    <location>
        <begin position="71"/>
        <end position="84"/>
    </location>
</feature>
<dbReference type="Proteomes" id="UP000681720">
    <property type="component" value="Unassembled WGS sequence"/>
</dbReference>